<dbReference type="Proteomes" id="UP001236270">
    <property type="component" value="Unassembled WGS sequence"/>
</dbReference>
<dbReference type="EMBL" id="JAVDNV010000014">
    <property type="protein sequence ID" value="MDQ2311079.1"/>
    <property type="molecule type" value="Genomic_DNA"/>
</dbReference>
<comment type="caution">
    <text evidence="1">The sequence shown here is derived from an EMBL/GenBank/DDBJ whole genome shotgun (WGS) entry which is preliminary data.</text>
</comment>
<accession>A0AAW8HRF1</accession>
<reference evidence="1" key="1">
    <citation type="submission" date="2023-08" db="EMBL/GenBank/DDBJ databases">
        <title>WGS of pathogenic bacterial species, Los Angeles County Public Health Laboratories.</title>
        <authorList>
            <person name="Garrigues J.M."/>
            <person name="Green N.M."/>
        </authorList>
    </citation>
    <scope>NUCLEOTIDE SEQUENCE</scope>
    <source>
        <strain evidence="1">LACPHL-BACT-2023-00068</strain>
    </source>
</reference>
<name>A0AAW8HRF1_PLUGE</name>
<dbReference type="AlphaFoldDB" id="A0AAW8HRF1"/>
<protein>
    <submittedName>
        <fullName evidence="1">Uncharacterized protein</fullName>
    </submittedName>
</protein>
<evidence type="ECO:0000313" key="2">
    <source>
        <dbReference type="Proteomes" id="UP001236270"/>
    </source>
</evidence>
<dbReference type="GeneID" id="61382920"/>
<dbReference type="RefSeq" id="WP_053075598.1">
    <property type="nucleotide sequence ID" value="NZ_CBCSIS010000011.1"/>
</dbReference>
<sequence>MLILSMGVLSSVNAIADTRFSGRWSGEQEGRSTLTLVLKQNDNKLTGSYCFISRAGTRIDCPDDGENNLRGVIVGNGAKVTFTSSFKSAKGVAKITLEDNVLKWRLVKSSSLEISAPEHYSLIKDN</sequence>
<evidence type="ECO:0000313" key="1">
    <source>
        <dbReference type="EMBL" id="MDQ2311079.1"/>
    </source>
</evidence>
<gene>
    <name evidence="1" type="ORF">RBJ30_18515</name>
</gene>
<proteinExistence type="predicted"/>
<organism evidence="1 2">
    <name type="scientific">Pluralibacter gergoviae</name>
    <name type="common">Enterobacter gergoviae</name>
    <dbReference type="NCBI Taxonomy" id="61647"/>
    <lineage>
        <taxon>Bacteria</taxon>
        <taxon>Pseudomonadati</taxon>
        <taxon>Pseudomonadota</taxon>
        <taxon>Gammaproteobacteria</taxon>
        <taxon>Enterobacterales</taxon>
        <taxon>Enterobacteriaceae</taxon>
        <taxon>Pluralibacter</taxon>
    </lineage>
</organism>